<keyword evidence="5 6" id="KW-0472">Membrane</keyword>
<accession>A0A9X2W136</accession>
<dbReference type="InterPro" id="IPR012506">
    <property type="entry name" value="TMEM86B-like"/>
</dbReference>
<gene>
    <name evidence="7" type="ORF">N0B51_06665</name>
</gene>
<keyword evidence="3 6" id="KW-0812">Transmembrane</keyword>
<evidence type="ECO:0000313" key="7">
    <source>
        <dbReference type="EMBL" id="MCT2558658.1"/>
    </source>
</evidence>
<evidence type="ECO:0000256" key="4">
    <source>
        <dbReference type="ARBA" id="ARBA00022989"/>
    </source>
</evidence>
<feature type="transmembrane region" description="Helical" evidence="6">
    <location>
        <begin position="12"/>
        <end position="27"/>
    </location>
</feature>
<proteinExistence type="inferred from homology"/>
<keyword evidence="4 6" id="KW-1133">Transmembrane helix</keyword>
<keyword evidence="8" id="KW-1185">Reference proteome</keyword>
<evidence type="ECO:0000256" key="3">
    <source>
        <dbReference type="ARBA" id="ARBA00022692"/>
    </source>
</evidence>
<feature type="transmembrane region" description="Helical" evidence="6">
    <location>
        <begin position="159"/>
        <end position="179"/>
    </location>
</feature>
<feature type="transmembrane region" description="Helical" evidence="6">
    <location>
        <begin position="82"/>
        <end position="100"/>
    </location>
</feature>
<evidence type="ECO:0000256" key="5">
    <source>
        <dbReference type="ARBA" id="ARBA00023136"/>
    </source>
</evidence>
<dbReference type="GO" id="GO:0016020">
    <property type="term" value="C:membrane"/>
    <property type="evidence" value="ECO:0007669"/>
    <property type="project" value="UniProtKB-SubCell"/>
</dbReference>
<comment type="similarity">
    <text evidence="2">Belongs to the TMEM86 family.</text>
</comment>
<feature type="transmembrane region" description="Helical" evidence="6">
    <location>
        <begin position="33"/>
        <end position="52"/>
    </location>
</feature>
<dbReference type="Pfam" id="PF07947">
    <property type="entry name" value="YhhN"/>
    <property type="match status" value="1"/>
</dbReference>
<dbReference type="RefSeq" id="WP_259961533.1">
    <property type="nucleotide sequence ID" value="NZ_JAOAMV010000003.1"/>
</dbReference>
<evidence type="ECO:0000313" key="8">
    <source>
        <dbReference type="Proteomes" id="UP001142648"/>
    </source>
</evidence>
<feature type="transmembrane region" description="Helical" evidence="6">
    <location>
        <begin position="135"/>
        <end position="152"/>
    </location>
</feature>
<sequence length="215" mass="22476">MPKRALVEHRPWLLAGIGLAVAFWVLGDARIGGLFIIALKGASVAALAAYALARSKAPAARTIAAVMAIGAAGDVGMELDTVVGGGLFLLSHLVAIALYLINRRAQPATTQLAAALALFAGVPLAAWLLTRDPLAVIYAATLGGMAASAWLSRFSRYHVGVGALLFVASDLLIFARLGGALDQAVTEWSVWPLYYAGQFLICTGVVRTVRRDHAA</sequence>
<comment type="subcellular location">
    <subcellularLocation>
        <location evidence="1">Membrane</location>
        <topology evidence="1">Multi-pass membrane protein</topology>
    </subcellularLocation>
</comment>
<feature type="transmembrane region" description="Helical" evidence="6">
    <location>
        <begin position="191"/>
        <end position="209"/>
    </location>
</feature>
<dbReference type="EMBL" id="JAOAMV010000003">
    <property type="protein sequence ID" value="MCT2558658.1"/>
    <property type="molecule type" value="Genomic_DNA"/>
</dbReference>
<reference evidence="7" key="1">
    <citation type="submission" date="2022-09" db="EMBL/GenBank/DDBJ databases">
        <title>The genome sequence of Tsuneonella sp. YG55.</title>
        <authorList>
            <person name="Liu Y."/>
        </authorList>
    </citation>
    <scope>NUCLEOTIDE SEQUENCE</scope>
    <source>
        <strain evidence="7">YG55</strain>
    </source>
</reference>
<feature type="transmembrane region" description="Helical" evidence="6">
    <location>
        <begin position="59"/>
        <end position="76"/>
    </location>
</feature>
<evidence type="ECO:0000256" key="1">
    <source>
        <dbReference type="ARBA" id="ARBA00004141"/>
    </source>
</evidence>
<feature type="transmembrane region" description="Helical" evidence="6">
    <location>
        <begin position="112"/>
        <end position="129"/>
    </location>
</feature>
<evidence type="ECO:0000256" key="6">
    <source>
        <dbReference type="SAM" id="Phobius"/>
    </source>
</evidence>
<dbReference type="AlphaFoldDB" id="A0A9X2W136"/>
<dbReference type="Proteomes" id="UP001142648">
    <property type="component" value="Unassembled WGS sequence"/>
</dbReference>
<protein>
    <submittedName>
        <fullName evidence="7">Lysoplasmalogenase</fullName>
    </submittedName>
</protein>
<organism evidence="7 8">
    <name type="scientific">Tsuneonella litorea</name>
    <dbReference type="NCBI Taxonomy" id="2976475"/>
    <lineage>
        <taxon>Bacteria</taxon>
        <taxon>Pseudomonadati</taxon>
        <taxon>Pseudomonadota</taxon>
        <taxon>Alphaproteobacteria</taxon>
        <taxon>Sphingomonadales</taxon>
        <taxon>Erythrobacteraceae</taxon>
        <taxon>Tsuneonella</taxon>
    </lineage>
</organism>
<comment type="caution">
    <text evidence="7">The sequence shown here is derived from an EMBL/GenBank/DDBJ whole genome shotgun (WGS) entry which is preliminary data.</text>
</comment>
<name>A0A9X2W136_9SPHN</name>
<evidence type="ECO:0000256" key="2">
    <source>
        <dbReference type="ARBA" id="ARBA00007375"/>
    </source>
</evidence>